<feature type="signal peptide" evidence="2">
    <location>
        <begin position="1"/>
        <end position="20"/>
    </location>
</feature>
<evidence type="ECO:0000256" key="1">
    <source>
        <dbReference type="ARBA" id="ARBA00022729"/>
    </source>
</evidence>
<dbReference type="Proteomes" id="UP000242246">
    <property type="component" value="Unassembled WGS sequence"/>
</dbReference>
<organism evidence="4 5">
    <name type="scientific">Pseudolactococcus plantarum</name>
    <dbReference type="NCBI Taxonomy" id="1365"/>
    <lineage>
        <taxon>Bacteria</taxon>
        <taxon>Bacillati</taxon>
        <taxon>Bacillota</taxon>
        <taxon>Bacilli</taxon>
        <taxon>Lactobacillales</taxon>
        <taxon>Streptococcaceae</taxon>
        <taxon>Pseudolactococcus</taxon>
    </lineage>
</organism>
<dbReference type="RefSeq" id="WP_068164680.1">
    <property type="nucleotide sequence ID" value="NZ_JXJX01000015.1"/>
</dbReference>
<dbReference type="SUPFAM" id="SSF53850">
    <property type="entry name" value="Periplasmic binding protein-like II"/>
    <property type="match status" value="1"/>
</dbReference>
<dbReference type="PANTHER" id="PTHR35936">
    <property type="entry name" value="MEMBRANE-BOUND LYTIC MUREIN TRANSGLYCOSYLASE F"/>
    <property type="match status" value="1"/>
</dbReference>
<evidence type="ECO:0000313" key="5">
    <source>
        <dbReference type="Proteomes" id="UP000242246"/>
    </source>
</evidence>
<dbReference type="OrthoDB" id="8613538at2"/>
<sequence length="282" mass="31203">MNKKLLLGLTALSLITVALLSGCTKKEATKAAPEQITIATNANSKPNTYMQDKKLTGYDIELARAVFKQLPEYKVKFQVIDFDSVLSGVDTGRFQMAANALSWSSERANKYTYSLPIAKSATAVAVKPDMQVKTLSDLAGKSTEVLAGVQVATMLETWNKENPDKALKLNYMDATYPLTSYVADVASGKSDFVIYDQISLSQIIKQQDYKLKVEPIKLGQTDKHTGFAYFIFGKDKKSMTLQKKVDRVLVDLQKDGTMKQLSQKYFGGDFIPKTADMSQAND</sequence>
<dbReference type="Pfam" id="PF00497">
    <property type="entry name" value="SBP_bac_3"/>
    <property type="match status" value="1"/>
</dbReference>
<dbReference type="InterPro" id="IPR001638">
    <property type="entry name" value="Solute-binding_3/MltF_N"/>
</dbReference>
<comment type="caution">
    <text evidence="4">The sequence shown here is derived from an EMBL/GenBank/DDBJ whole genome shotgun (WGS) entry which is preliminary data.</text>
</comment>
<gene>
    <name evidence="4" type="ORF">RU87_GL000560</name>
</gene>
<name>A0A2A5RVU5_9LACT</name>
<reference evidence="4 5" key="1">
    <citation type="submission" date="2014-12" db="EMBL/GenBank/DDBJ databases">
        <title>Draft genome sequences of 10 type strains of Lactococcus.</title>
        <authorList>
            <person name="Sun Z."/>
            <person name="Zhong Z."/>
            <person name="Liu W."/>
            <person name="Zhang W."/>
            <person name="Zhang H."/>
        </authorList>
    </citation>
    <scope>NUCLEOTIDE SEQUENCE [LARGE SCALE GENOMIC DNA]</scope>
    <source>
        <strain evidence="4 5">DSM 20686</strain>
    </source>
</reference>
<evidence type="ECO:0000313" key="4">
    <source>
        <dbReference type="EMBL" id="PCS05377.1"/>
    </source>
</evidence>
<evidence type="ECO:0000259" key="3">
    <source>
        <dbReference type="SMART" id="SM00062"/>
    </source>
</evidence>
<dbReference type="STRING" id="1348632.GCA_001591745_01742"/>
<protein>
    <submittedName>
        <fullName evidence="4">Amino acid ABC transporter substrate-binding protein</fullName>
    </submittedName>
</protein>
<keyword evidence="1 2" id="KW-0732">Signal</keyword>
<evidence type="ECO:0000256" key="2">
    <source>
        <dbReference type="SAM" id="SignalP"/>
    </source>
</evidence>
<dbReference type="EMBL" id="JXJX01000015">
    <property type="protein sequence ID" value="PCS05377.1"/>
    <property type="molecule type" value="Genomic_DNA"/>
</dbReference>
<dbReference type="SMART" id="SM00062">
    <property type="entry name" value="PBPb"/>
    <property type="match status" value="1"/>
</dbReference>
<feature type="chain" id="PRO_5039187985" evidence="2">
    <location>
        <begin position="21"/>
        <end position="282"/>
    </location>
</feature>
<keyword evidence="5" id="KW-1185">Reference proteome</keyword>
<dbReference type="PANTHER" id="PTHR35936:SF19">
    <property type="entry name" value="AMINO-ACID-BINDING PROTEIN YXEM-RELATED"/>
    <property type="match status" value="1"/>
</dbReference>
<dbReference type="PROSITE" id="PS51257">
    <property type="entry name" value="PROKAR_LIPOPROTEIN"/>
    <property type="match status" value="1"/>
</dbReference>
<dbReference type="AlphaFoldDB" id="A0A2A5RVU5"/>
<accession>A0A2A5RVU5</accession>
<dbReference type="Gene3D" id="3.40.190.10">
    <property type="entry name" value="Periplasmic binding protein-like II"/>
    <property type="match status" value="2"/>
</dbReference>
<feature type="domain" description="Solute-binding protein family 3/N-terminal" evidence="3">
    <location>
        <begin position="35"/>
        <end position="269"/>
    </location>
</feature>
<proteinExistence type="predicted"/>